<keyword evidence="5 9" id="KW-0812">Transmembrane</keyword>
<protein>
    <submittedName>
        <fullName evidence="12">L-cystine transport system permease protein YecS</fullName>
    </submittedName>
</protein>
<dbReference type="Pfam" id="PF00528">
    <property type="entry name" value="BPD_transp_1"/>
    <property type="match status" value="1"/>
</dbReference>
<dbReference type="STRING" id="1387353.BSF38_03968"/>
<dbReference type="SUPFAM" id="SSF161098">
    <property type="entry name" value="MetI-like"/>
    <property type="match status" value="1"/>
</dbReference>
<feature type="compositionally biased region" description="Acidic residues" evidence="10">
    <location>
        <begin position="1"/>
        <end position="12"/>
    </location>
</feature>
<dbReference type="GO" id="GO:0022857">
    <property type="term" value="F:transmembrane transporter activity"/>
    <property type="evidence" value="ECO:0007669"/>
    <property type="project" value="InterPro"/>
</dbReference>
<evidence type="ECO:0000256" key="5">
    <source>
        <dbReference type="ARBA" id="ARBA00022692"/>
    </source>
</evidence>
<name>A0A1U7CU07_9BACT</name>
<evidence type="ECO:0000259" key="11">
    <source>
        <dbReference type="PROSITE" id="PS50928"/>
    </source>
</evidence>
<evidence type="ECO:0000256" key="8">
    <source>
        <dbReference type="ARBA" id="ARBA00023136"/>
    </source>
</evidence>
<dbReference type="Gene3D" id="3.40.190.10">
    <property type="entry name" value="Periplasmic binding protein-like II"/>
    <property type="match status" value="2"/>
</dbReference>
<dbReference type="NCBIfam" id="TIGR01726">
    <property type="entry name" value="HEQRo_perm_3TM"/>
    <property type="match status" value="1"/>
</dbReference>
<reference evidence="13" key="1">
    <citation type="submission" date="2016-12" db="EMBL/GenBank/DDBJ databases">
        <title>Comparative genomics of four Isosphaeraceae planctomycetes: a common pool of plasmids and glycoside hydrolase genes.</title>
        <authorList>
            <person name="Ivanova A."/>
        </authorList>
    </citation>
    <scope>NUCLEOTIDE SEQUENCE [LARGE SCALE GENOMIC DNA]</scope>
    <source>
        <strain evidence="13">PX4</strain>
    </source>
</reference>
<keyword evidence="6" id="KW-0029">Amino-acid transport</keyword>
<keyword evidence="7 9" id="KW-1133">Transmembrane helix</keyword>
<dbReference type="InterPro" id="IPR000515">
    <property type="entry name" value="MetI-like"/>
</dbReference>
<evidence type="ECO:0000256" key="3">
    <source>
        <dbReference type="ARBA" id="ARBA00022448"/>
    </source>
</evidence>
<dbReference type="KEGG" id="pbor:BSF38_03968"/>
<dbReference type="InterPro" id="IPR043429">
    <property type="entry name" value="ArtM/GltK/GlnP/TcyL/YhdX-like"/>
</dbReference>
<dbReference type="InterPro" id="IPR010065">
    <property type="entry name" value="AA_ABC_transptr_permease_3TM"/>
</dbReference>
<sequence length="534" mass="58492">MEEDSDASESDADSSAPSDSPPRAFARSPLCAPTFSRLFLTGLALITLLGPCVRGDALDDVRARGRLRYGSDMEGGGPYAFPDPRTPRDVTGFEVEMMHLLARDLGATAEFSQGQWDKLLPVLDSNRIDVVVNGYEWTDVRLRDHLATRPYYIYQLQLMGRKGGEIRSWADLKRIRHKGRRWTVGVLVGSAADVFADEQAGDSIQVVRFDGATDAMLAVQNGQYDFTLQDQPAALFYRDRFPGLELVGPPESHGYYVIYTRKEDARLRDALDESLGRLIASGELRRIDEKYGIWTEAQTELASFDGPIAAVSGLRIAGGWELLSRYRARLLDAAVVTLGLSFGSMPLAMALGLAIALGRLYGPKSLRALLGGYVELIRGTPLMLQLFVLFYLLRLPPWVAGIGGLAINYSAYEAEIYRAGLQAVPPGQMEAALALGMSRRMALRRVIVPQAVRIVIPPVTNDFIALFKDTSVCSVITLVELTKQYSILANSTGGAIEFALATAFLYMMMSVPLSWFSRWSEARLASGGPKGGAS</sequence>
<dbReference type="PANTHER" id="PTHR30614">
    <property type="entry name" value="MEMBRANE COMPONENT OF AMINO ACID ABC TRANSPORTER"/>
    <property type="match status" value="1"/>
</dbReference>
<feature type="region of interest" description="Disordered" evidence="10">
    <location>
        <begin position="1"/>
        <end position="25"/>
    </location>
</feature>
<keyword evidence="13" id="KW-1185">Reference proteome</keyword>
<feature type="domain" description="ABC transmembrane type-1" evidence="11">
    <location>
        <begin position="334"/>
        <end position="517"/>
    </location>
</feature>
<dbReference type="GO" id="GO:0043190">
    <property type="term" value="C:ATP-binding cassette (ABC) transporter complex"/>
    <property type="evidence" value="ECO:0007669"/>
    <property type="project" value="InterPro"/>
</dbReference>
<evidence type="ECO:0000256" key="9">
    <source>
        <dbReference type="RuleBase" id="RU363032"/>
    </source>
</evidence>
<dbReference type="AlphaFoldDB" id="A0A1U7CU07"/>
<evidence type="ECO:0000256" key="1">
    <source>
        <dbReference type="ARBA" id="ARBA00004429"/>
    </source>
</evidence>
<proteinExistence type="inferred from homology"/>
<feature type="compositionally biased region" description="Low complexity" evidence="10">
    <location>
        <begin position="13"/>
        <end position="22"/>
    </location>
</feature>
<evidence type="ECO:0000256" key="10">
    <source>
        <dbReference type="SAM" id="MobiDB-lite"/>
    </source>
</evidence>
<keyword evidence="3 9" id="KW-0813">Transport</keyword>
<comment type="similarity">
    <text evidence="2">Belongs to the binding-protein-dependent transport system permease family. HisMQ subfamily.</text>
</comment>
<organism evidence="12 13">
    <name type="scientific">Paludisphaera borealis</name>
    <dbReference type="NCBI Taxonomy" id="1387353"/>
    <lineage>
        <taxon>Bacteria</taxon>
        <taxon>Pseudomonadati</taxon>
        <taxon>Planctomycetota</taxon>
        <taxon>Planctomycetia</taxon>
        <taxon>Isosphaerales</taxon>
        <taxon>Isosphaeraceae</taxon>
        <taxon>Paludisphaera</taxon>
    </lineage>
</organism>
<dbReference type="RefSeq" id="WP_083713104.1">
    <property type="nucleotide sequence ID" value="NZ_CP019082.1"/>
</dbReference>
<evidence type="ECO:0000256" key="7">
    <source>
        <dbReference type="ARBA" id="ARBA00022989"/>
    </source>
</evidence>
<evidence type="ECO:0000313" key="12">
    <source>
        <dbReference type="EMBL" id="APW62424.1"/>
    </source>
</evidence>
<evidence type="ECO:0000256" key="6">
    <source>
        <dbReference type="ARBA" id="ARBA00022970"/>
    </source>
</evidence>
<dbReference type="PANTHER" id="PTHR30614:SF0">
    <property type="entry name" value="L-CYSTINE TRANSPORT SYSTEM PERMEASE PROTEIN TCYL"/>
    <property type="match status" value="1"/>
</dbReference>
<dbReference type="Proteomes" id="UP000186309">
    <property type="component" value="Chromosome"/>
</dbReference>
<dbReference type="GO" id="GO:0006865">
    <property type="term" value="P:amino acid transport"/>
    <property type="evidence" value="ECO:0007669"/>
    <property type="project" value="UniProtKB-KW"/>
</dbReference>
<dbReference type="SMART" id="SM00062">
    <property type="entry name" value="PBPb"/>
    <property type="match status" value="1"/>
</dbReference>
<comment type="subcellular location">
    <subcellularLocation>
        <location evidence="1">Cell inner membrane</location>
        <topology evidence="1">Multi-pass membrane protein</topology>
    </subcellularLocation>
    <subcellularLocation>
        <location evidence="9">Cell membrane</location>
        <topology evidence="9">Multi-pass membrane protein</topology>
    </subcellularLocation>
</comment>
<dbReference type="EMBL" id="CP019082">
    <property type="protein sequence ID" value="APW62424.1"/>
    <property type="molecule type" value="Genomic_DNA"/>
</dbReference>
<evidence type="ECO:0000313" key="13">
    <source>
        <dbReference type="Proteomes" id="UP000186309"/>
    </source>
</evidence>
<evidence type="ECO:0000256" key="4">
    <source>
        <dbReference type="ARBA" id="ARBA00022475"/>
    </source>
</evidence>
<dbReference type="PROSITE" id="PS50928">
    <property type="entry name" value="ABC_TM1"/>
    <property type="match status" value="1"/>
</dbReference>
<dbReference type="InterPro" id="IPR035906">
    <property type="entry name" value="MetI-like_sf"/>
</dbReference>
<dbReference type="InterPro" id="IPR001638">
    <property type="entry name" value="Solute-binding_3/MltF_N"/>
</dbReference>
<dbReference type="SUPFAM" id="SSF53850">
    <property type="entry name" value="Periplasmic binding protein-like II"/>
    <property type="match status" value="1"/>
</dbReference>
<feature type="transmembrane region" description="Helical" evidence="9">
    <location>
        <begin position="498"/>
        <end position="516"/>
    </location>
</feature>
<accession>A0A1U7CU07</accession>
<dbReference type="Gene3D" id="1.10.3720.10">
    <property type="entry name" value="MetI-like"/>
    <property type="match status" value="1"/>
</dbReference>
<feature type="transmembrane region" description="Helical" evidence="9">
    <location>
        <begin position="333"/>
        <end position="357"/>
    </location>
</feature>
<evidence type="ECO:0000256" key="2">
    <source>
        <dbReference type="ARBA" id="ARBA00010072"/>
    </source>
</evidence>
<keyword evidence="4" id="KW-1003">Cell membrane</keyword>
<dbReference type="CDD" id="cd06261">
    <property type="entry name" value="TM_PBP2"/>
    <property type="match status" value="1"/>
</dbReference>
<keyword evidence="8 9" id="KW-0472">Membrane</keyword>
<gene>
    <name evidence="12" type="primary">yecS</name>
    <name evidence="12" type="ORF">BSF38_03968</name>
</gene>
<dbReference type="Pfam" id="PF00497">
    <property type="entry name" value="SBP_bac_3"/>
    <property type="match status" value="1"/>
</dbReference>
<dbReference type="OrthoDB" id="9805999at2"/>
<dbReference type="CDD" id="cd13530">
    <property type="entry name" value="PBP2_peptides_like"/>
    <property type="match status" value="1"/>
</dbReference>